<dbReference type="InterPro" id="IPR013216">
    <property type="entry name" value="Methyltransf_11"/>
</dbReference>
<dbReference type="Gene3D" id="3.40.50.150">
    <property type="entry name" value="Vaccinia Virus protein VP39"/>
    <property type="match status" value="1"/>
</dbReference>
<dbReference type="RefSeq" id="WP_345403063.1">
    <property type="nucleotide sequence ID" value="NZ_BAABLA010000113.1"/>
</dbReference>
<dbReference type="EMBL" id="JBHSXX010000001">
    <property type="protein sequence ID" value="MFC6868965.1"/>
    <property type="molecule type" value="Genomic_DNA"/>
</dbReference>
<evidence type="ECO:0000259" key="1">
    <source>
        <dbReference type="Pfam" id="PF08241"/>
    </source>
</evidence>
<dbReference type="EC" id="2.1.1.-" evidence="2"/>
<feature type="domain" description="Methyltransferase type 11" evidence="1">
    <location>
        <begin position="50"/>
        <end position="143"/>
    </location>
</feature>
<sequence length="278" mass="29383">MTTQAPGTEQIRQAWESVAAEFDDSVSPLTMRFGETVVDRLDVGPGTTLLDIGAGSGALAIPAARRGADVLAVDLAPTMIDRLNERARELPNLRGQVMDGEHLDLAENTFDVSGSINGVTLFPHVDVGIAEMARVTKPGGKVALIGFAHGVARAEFVAFLFAAVRTAVPDAVLPPTDPPPLPFQLADPRTLRTKLIDAGLADVSVEVTTWDIEVRSAAHYWDAVTASNPIAARVVAQLSPEQQMDVRRVIDGMLRERSNGAPGAVLHNAMNLGVGTAG</sequence>
<dbReference type="PANTHER" id="PTHR43591">
    <property type="entry name" value="METHYLTRANSFERASE"/>
    <property type="match status" value="1"/>
</dbReference>
<keyword evidence="3" id="KW-1185">Reference proteome</keyword>
<dbReference type="PANTHER" id="PTHR43591:SF24">
    <property type="entry name" value="2-METHOXY-6-POLYPRENYL-1,4-BENZOQUINOL METHYLASE, MITOCHONDRIAL"/>
    <property type="match status" value="1"/>
</dbReference>
<dbReference type="GO" id="GO:0032259">
    <property type="term" value="P:methylation"/>
    <property type="evidence" value="ECO:0007669"/>
    <property type="project" value="UniProtKB-KW"/>
</dbReference>
<gene>
    <name evidence="2" type="ORF">ACFQGD_17620</name>
</gene>
<evidence type="ECO:0000313" key="3">
    <source>
        <dbReference type="Proteomes" id="UP001596337"/>
    </source>
</evidence>
<dbReference type="CDD" id="cd02440">
    <property type="entry name" value="AdoMet_MTases"/>
    <property type="match status" value="1"/>
</dbReference>
<protein>
    <submittedName>
        <fullName evidence="2">Class I SAM-dependent methyltransferase</fullName>
        <ecNumber evidence="2">2.1.1.-</ecNumber>
    </submittedName>
</protein>
<dbReference type="Pfam" id="PF08241">
    <property type="entry name" value="Methyltransf_11"/>
    <property type="match status" value="1"/>
</dbReference>
<dbReference type="InterPro" id="IPR029063">
    <property type="entry name" value="SAM-dependent_MTases_sf"/>
</dbReference>
<name>A0ABW2C3Q4_9PSEU</name>
<organism evidence="2 3">
    <name type="scientific">Haloechinothrix salitolerans</name>
    <dbReference type="NCBI Taxonomy" id="926830"/>
    <lineage>
        <taxon>Bacteria</taxon>
        <taxon>Bacillati</taxon>
        <taxon>Actinomycetota</taxon>
        <taxon>Actinomycetes</taxon>
        <taxon>Pseudonocardiales</taxon>
        <taxon>Pseudonocardiaceae</taxon>
        <taxon>Haloechinothrix</taxon>
    </lineage>
</organism>
<proteinExistence type="predicted"/>
<dbReference type="SUPFAM" id="SSF53335">
    <property type="entry name" value="S-adenosyl-L-methionine-dependent methyltransferases"/>
    <property type="match status" value="1"/>
</dbReference>
<reference evidence="3" key="1">
    <citation type="journal article" date="2019" name="Int. J. Syst. Evol. Microbiol.">
        <title>The Global Catalogue of Microorganisms (GCM) 10K type strain sequencing project: providing services to taxonomists for standard genome sequencing and annotation.</title>
        <authorList>
            <consortium name="The Broad Institute Genomics Platform"/>
            <consortium name="The Broad Institute Genome Sequencing Center for Infectious Disease"/>
            <person name="Wu L."/>
            <person name="Ma J."/>
        </authorList>
    </citation>
    <scope>NUCLEOTIDE SEQUENCE [LARGE SCALE GENOMIC DNA]</scope>
    <source>
        <strain evidence="3">KCTC 32255</strain>
    </source>
</reference>
<evidence type="ECO:0000313" key="2">
    <source>
        <dbReference type="EMBL" id="MFC6868965.1"/>
    </source>
</evidence>
<dbReference type="Proteomes" id="UP001596337">
    <property type="component" value="Unassembled WGS sequence"/>
</dbReference>
<accession>A0ABW2C3Q4</accession>
<comment type="caution">
    <text evidence="2">The sequence shown here is derived from an EMBL/GenBank/DDBJ whole genome shotgun (WGS) entry which is preliminary data.</text>
</comment>
<keyword evidence="2" id="KW-0808">Transferase</keyword>
<keyword evidence="2" id="KW-0489">Methyltransferase</keyword>
<dbReference type="GO" id="GO:0008168">
    <property type="term" value="F:methyltransferase activity"/>
    <property type="evidence" value="ECO:0007669"/>
    <property type="project" value="UniProtKB-KW"/>
</dbReference>